<dbReference type="Gene3D" id="2.170.140.10">
    <property type="entry name" value="Chitin binding domain"/>
    <property type="match status" value="2"/>
</dbReference>
<reference evidence="3" key="1">
    <citation type="submission" date="2020-05" db="UniProtKB">
        <authorList>
            <consortium name="EnsemblMetazoa"/>
        </authorList>
    </citation>
    <scope>IDENTIFICATION</scope>
    <source>
        <strain evidence="3">USDA</strain>
    </source>
</reference>
<protein>
    <recommendedName>
        <fullName evidence="2">Chitin-binding type-2 domain-containing protein</fullName>
    </recommendedName>
</protein>
<accession>A0A1I8Q9Q6</accession>
<dbReference type="Proteomes" id="UP000095300">
    <property type="component" value="Unassembled WGS sequence"/>
</dbReference>
<dbReference type="InterPro" id="IPR036508">
    <property type="entry name" value="Chitin-bd_dom_sf"/>
</dbReference>
<dbReference type="VEuPathDB" id="VectorBase:SCAU015192"/>
<dbReference type="GO" id="GO:0005576">
    <property type="term" value="C:extracellular region"/>
    <property type="evidence" value="ECO:0007669"/>
    <property type="project" value="InterPro"/>
</dbReference>
<evidence type="ECO:0000259" key="2">
    <source>
        <dbReference type="PROSITE" id="PS50940"/>
    </source>
</evidence>
<feature type="compositionally biased region" description="Basic and acidic residues" evidence="1">
    <location>
        <begin position="87"/>
        <end position="99"/>
    </location>
</feature>
<evidence type="ECO:0000313" key="3">
    <source>
        <dbReference type="EnsemblMetazoa" id="SCAU015192-PA"/>
    </source>
</evidence>
<name>A0A1I8Q9Q6_STOCA</name>
<sequence length="195" mass="22306">MSFFAFTTSIMGEHFEECSSAPVNTYVGVPNECYAYIYCSDTEEDTFKEKCPEGTYFDAVIVECVVDELNTCPENMEVEANESEENIDSHKETVDRPVKESSTSITQTTPLATSITATTALTPTQNFINSRPVCDRHNDAYYPHPGRCEYYYKCMSGYLSIFRCSFFYAWDYQKEICLPKDMVRCFGSATVRKYL</sequence>
<dbReference type="EnsemblMetazoa" id="SCAU015192-RA">
    <property type="protein sequence ID" value="SCAU015192-PA"/>
    <property type="gene ID" value="SCAU015192"/>
</dbReference>
<feature type="domain" description="Chitin-binding type-2" evidence="2">
    <location>
        <begin position="15"/>
        <end position="74"/>
    </location>
</feature>
<gene>
    <name evidence="3" type="primary">106094925</name>
</gene>
<dbReference type="PROSITE" id="PS50940">
    <property type="entry name" value="CHIT_BIND_II"/>
    <property type="match status" value="2"/>
</dbReference>
<dbReference type="AlphaFoldDB" id="A0A1I8Q9Q6"/>
<feature type="domain" description="Chitin-binding type-2" evidence="2">
    <location>
        <begin position="131"/>
        <end position="187"/>
    </location>
</feature>
<evidence type="ECO:0000256" key="1">
    <source>
        <dbReference type="SAM" id="MobiDB-lite"/>
    </source>
</evidence>
<dbReference type="SMART" id="SM00494">
    <property type="entry name" value="ChtBD2"/>
    <property type="match status" value="2"/>
</dbReference>
<dbReference type="Pfam" id="PF01607">
    <property type="entry name" value="CBM_14"/>
    <property type="match status" value="2"/>
</dbReference>
<organism evidence="3 4">
    <name type="scientific">Stomoxys calcitrans</name>
    <name type="common">Stable fly</name>
    <name type="synonym">Conops calcitrans</name>
    <dbReference type="NCBI Taxonomy" id="35570"/>
    <lineage>
        <taxon>Eukaryota</taxon>
        <taxon>Metazoa</taxon>
        <taxon>Ecdysozoa</taxon>
        <taxon>Arthropoda</taxon>
        <taxon>Hexapoda</taxon>
        <taxon>Insecta</taxon>
        <taxon>Pterygota</taxon>
        <taxon>Neoptera</taxon>
        <taxon>Endopterygota</taxon>
        <taxon>Diptera</taxon>
        <taxon>Brachycera</taxon>
        <taxon>Muscomorpha</taxon>
        <taxon>Muscoidea</taxon>
        <taxon>Muscidae</taxon>
        <taxon>Stomoxys</taxon>
    </lineage>
</organism>
<dbReference type="GO" id="GO:0008061">
    <property type="term" value="F:chitin binding"/>
    <property type="evidence" value="ECO:0007669"/>
    <property type="project" value="InterPro"/>
</dbReference>
<dbReference type="InterPro" id="IPR002557">
    <property type="entry name" value="Chitin-bd_dom"/>
</dbReference>
<evidence type="ECO:0000313" key="4">
    <source>
        <dbReference type="Proteomes" id="UP000095300"/>
    </source>
</evidence>
<feature type="region of interest" description="Disordered" evidence="1">
    <location>
        <begin position="79"/>
        <end position="105"/>
    </location>
</feature>
<proteinExistence type="predicted"/>
<keyword evidence="4" id="KW-1185">Reference proteome</keyword>
<dbReference type="SUPFAM" id="SSF57625">
    <property type="entry name" value="Invertebrate chitin-binding proteins"/>
    <property type="match status" value="2"/>
</dbReference>